<evidence type="ECO:0008006" key="4">
    <source>
        <dbReference type="Google" id="ProtNLM"/>
    </source>
</evidence>
<dbReference type="Proteomes" id="UP000481109">
    <property type="component" value="Unassembled WGS sequence"/>
</dbReference>
<keyword evidence="3" id="KW-1185">Reference proteome</keyword>
<feature type="region of interest" description="Disordered" evidence="1">
    <location>
        <begin position="519"/>
        <end position="547"/>
    </location>
</feature>
<dbReference type="SUPFAM" id="SSF48452">
    <property type="entry name" value="TPR-like"/>
    <property type="match status" value="2"/>
</dbReference>
<accession>A0A6G4XWE4</accession>
<evidence type="ECO:0000313" key="2">
    <source>
        <dbReference type="EMBL" id="NGO81768.1"/>
    </source>
</evidence>
<evidence type="ECO:0000313" key="3">
    <source>
        <dbReference type="Proteomes" id="UP000481109"/>
    </source>
</evidence>
<name>A0A6G4XWE4_9ACTN</name>
<dbReference type="InterPro" id="IPR011990">
    <property type="entry name" value="TPR-like_helical_dom_sf"/>
</dbReference>
<comment type="caution">
    <text evidence="2">The sequence shown here is derived from an EMBL/GenBank/DDBJ whole genome shotgun (WGS) entry which is preliminary data.</text>
</comment>
<dbReference type="Gene3D" id="1.25.40.10">
    <property type="entry name" value="Tetratricopeptide repeat domain"/>
    <property type="match status" value="2"/>
</dbReference>
<dbReference type="RefSeq" id="WP_165337147.1">
    <property type="nucleotide sequence ID" value="NZ_JAAKZW010000404.1"/>
</dbReference>
<protein>
    <recommendedName>
        <fullName evidence="4">Tetratricopeptide repeat protein</fullName>
    </recommendedName>
</protein>
<feature type="compositionally biased region" description="Polar residues" evidence="1">
    <location>
        <begin position="138"/>
        <end position="152"/>
    </location>
</feature>
<feature type="region of interest" description="Disordered" evidence="1">
    <location>
        <begin position="137"/>
        <end position="170"/>
    </location>
</feature>
<feature type="compositionally biased region" description="Acidic residues" evidence="1">
    <location>
        <begin position="524"/>
        <end position="544"/>
    </location>
</feature>
<organism evidence="2 3">
    <name type="scientific">Streptomyces mesophilus</name>
    <dbReference type="NCBI Taxonomy" id="1775132"/>
    <lineage>
        <taxon>Bacteria</taxon>
        <taxon>Bacillati</taxon>
        <taxon>Actinomycetota</taxon>
        <taxon>Actinomycetes</taxon>
        <taxon>Kitasatosporales</taxon>
        <taxon>Streptomycetaceae</taxon>
        <taxon>Streptomyces</taxon>
    </lineage>
</organism>
<evidence type="ECO:0000256" key="1">
    <source>
        <dbReference type="SAM" id="MobiDB-lite"/>
    </source>
</evidence>
<proteinExistence type="predicted"/>
<gene>
    <name evidence="2" type="ORF">G6045_39900</name>
</gene>
<sequence length="632" mass="68056">MARARELRDQGHPQAPLAWERVAEALGTEEPDSAFLAAELLEHRAVAAAKAGAPDAGALLRSCRDAHRDAGHDARTALMELHLAVHAAASGDSPDAVRTQLEAAMRAARELWSNAWWERRTAQASLTNIRVQAHLRRQTASPEATGLPTSPEATALSGDTPPGSGPGGTLSTVDRQYQGALMEFVATTPDVPPTHEGVTAASLCDLIAEAEGELAQLALEEGDTQRADELLASAATRVLAADRPWDAAHPLAVRAGLLAALGRPDEAEQCARAALDAAELTAPEQQGTVRLTLVDVLLRRDQAEEAVEHAIDAAHWFDQAGLEAEGGAEARRLLAEAYRAQGRTPEAAEVLQSALPDLIRRGPEAEVRARATLAELLRGLREPRAAAEQLLRAADICKDWDDPRPQARLALDAADCLQAAGLDEAADAAYGRALELWRACGDAAGEARVLRALAWRRFRGDGDEDAEYGSPEGLALARPLFDRALAVLDEAADPELRFEHALTLDQYADMLGEYLEELGSTRDDEPESTPDDEPESTPDEEPDPAPDKELVRSVLDLYAHAAEEYGALGAAHLSDRFEALHSRVWLAREHLPAAEAVALATELIDELRAHGSLDAHRRADHLEKSRNTWRKG</sequence>
<dbReference type="AlphaFoldDB" id="A0A6G4XWE4"/>
<reference evidence="2 3" key="1">
    <citation type="submission" date="2020-02" db="EMBL/GenBank/DDBJ databases">
        <title>Whole-genome analyses of novel actinobacteria.</title>
        <authorList>
            <person name="Sahin N."/>
            <person name="Tokatli A."/>
        </authorList>
    </citation>
    <scope>NUCLEOTIDE SEQUENCE [LARGE SCALE GENOMIC DNA]</scope>
    <source>
        <strain evidence="2 3">YC504</strain>
    </source>
</reference>
<dbReference type="EMBL" id="JAAKZW010000404">
    <property type="protein sequence ID" value="NGO81768.1"/>
    <property type="molecule type" value="Genomic_DNA"/>
</dbReference>